<dbReference type="InterPro" id="IPR000835">
    <property type="entry name" value="HTH_MarR-typ"/>
</dbReference>
<evidence type="ECO:0000313" key="6">
    <source>
        <dbReference type="Proteomes" id="UP000663802"/>
    </source>
</evidence>
<evidence type="ECO:0000259" key="4">
    <source>
        <dbReference type="SMART" id="SM00347"/>
    </source>
</evidence>
<keyword evidence="1" id="KW-0805">Transcription regulation</keyword>
<dbReference type="InterPro" id="IPR036390">
    <property type="entry name" value="WH_DNA-bd_sf"/>
</dbReference>
<sequence>MNFIDDAKQLRELIRGLERKLGILEDNGFSCCGITISQCHALVEIGRAKSISLNQLAELLNLENSTMSRTVNNLVSNDLAKRDIDPQDRRYVTISLTDNGQKVYEGIEKDMNLYFKKIYNAIPQDKKQQVLESVEILLKAIDESDCCK</sequence>
<reference evidence="5 6" key="1">
    <citation type="journal article" date="2021" name="Int. J. Syst. Evol. Microbiol.">
        <title>Clostridium zeae sp. nov., isolated from corn silage.</title>
        <authorList>
            <person name="Kobayashi H."/>
            <person name="Tanizawa Y."/>
            <person name="Yagura M."/>
            <person name="Sakamoto M."/>
            <person name="Ohkuma M."/>
            <person name="Tohno M."/>
        </authorList>
    </citation>
    <scope>NUCLEOTIDE SEQUENCE [LARGE SCALE GENOMIC DNA]</scope>
    <source>
        <strain evidence="5 6">CSC2</strain>
    </source>
</reference>
<gene>
    <name evidence="5" type="ORF">CSC2_43860</name>
</gene>
<dbReference type="PANTHER" id="PTHR42756:SF1">
    <property type="entry name" value="TRANSCRIPTIONAL REPRESSOR OF EMRAB OPERON"/>
    <property type="match status" value="1"/>
</dbReference>
<dbReference type="Proteomes" id="UP000663802">
    <property type="component" value="Unassembled WGS sequence"/>
</dbReference>
<dbReference type="Pfam" id="PF01047">
    <property type="entry name" value="MarR"/>
    <property type="match status" value="1"/>
</dbReference>
<dbReference type="EMBL" id="BMBA01000007">
    <property type="protein sequence ID" value="GFZ33860.1"/>
    <property type="molecule type" value="Genomic_DNA"/>
</dbReference>
<feature type="domain" description="HTH marR-type" evidence="4">
    <location>
        <begin position="27"/>
        <end position="127"/>
    </location>
</feature>
<protein>
    <submittedName>
        <fullName evidence="5">MarR family transcriptional regulator</fullName>
    </submittedName>
</protein>
<evidence type="ECO:0000256" key="3">
    <source>
        <dbReference type="ARBA" id="ARBA00023163"/>
    </source>
</evidence>
<keyword evidence="6" id="KW-1185">Reference proteome</keyword>
<comment type="caution">
    <text evidence="5">The sequence shown here is derived from an EMBL/GenBank/DDBJ whole genome shotgun (WGS) entry which is preliminary data.</text>
</comment>
<evidence type="ECO:0000256" key="1">
    <source>
        <dbReference type="ARBA" id="ARBA00023015"/>
    </source>
</evidence>
<dbReference type="PRINTS" id="PR00598">
    <property type="entry name" value="HTHMARR"/>
</dbReference>
<dbReference type="Gene3D" id="1.10.10.10">
    <property type="entry name" value="Winged helix-like DNA-binding domain superfamily/Winged helix DNA-binding domain"/>
    <property type="match status" value="1"/>
</dbReference>
<dbReference type="PANTHER" id="PTHR42756">
    <property type="entry name" value="TRANSCRIPTIONAL REGULATOR, MARR"/>
    <property type="match status" value="1"/>
</dbReference>
<evidence type="ECO:0000256" key="2">
    <source>
        <dbReference type="ARBA" id="ARBA00023125"/>
    </source>
</evidence>
<keyword evidence="2" id="KW-0238">DNA-binding</keyword>
<dbReference type="InterPro" id="IPR036388">
    <property type="entry name" value="WH-like_DNA-bd_sf"/>
</dbReference>
<keyword evidence="3" id="KW-0804">Transcription</keyword>
<dbReference type="SUPFAM" id="SSF46785">
    <property type="entry name" value="Winged helix' DNA-binding domain"/>
    <property type="match status" value="1"/>
</dbReference>
<organism evidence="5 6">
    <name type="scientific">Clostridium zeae</name>
    <dbReference type="NCBI Taxonomy" id="2759022"/>
    <lineage>
        <taxon>Bacteria</taxon>
        <taxon>Bacillati</taxon>
        <taxon>Bacillota</taxon>
        <taxon>Clostridia</taxon>
        <taxon>Eubacteriales</taxon>
        <taxon>Clostridiaceae</taxon>
        <taxon>Clostridium</taxon>
    </lineage>
</organism>
<dbReference type="SMART" id="SM00347">
    <property type="entry name" value="HTH_MARR"/>
    <property type="match status" value="1"/>
</dbReference>
<proteinExistence type="predicted"/>
<dbReference type="RefSeq" id="WP_206872346.1">
    <property type="nucleotide sequence ID" value="NZ_BMBA01000007.1"/>
</dbReference>
<name>A0ABQ1EGE3_9CLOT</name>
<accession>A0ABQ1EGE3</accession>
<evidence type="ECO:0000313" key="5">
    <source>
        <dbReference type="EMBL" id="GFZ33860.1"/>
    </source>
</evidence>